<evidence type="ECO:0000313" key="2">
    <source>
        <dbReference type="Proteomes" id="UP000203816"/>
    </source>
</evidence>
<dbReference type="RefSeq" id="YP_009280053.1">
    <property type="nucleotide sequence ID" value="NC_031020.1"/>
</dbReference>
<name>A0A192Y9X6_9CAUD</name>
<dbReference type="GeneID" id="29059357"/>
<evidence type="ECO:0000313" key="1">
    <source>
        <dbReference type="EMBL" id="ANM46529.1"/>
    </source>
</evidence>
<dbReference type="EMBL" id="KX078569">
    <property type="protein sequence ID" value="ANM46529.1"/>
    <property type="molecule type" value="Genomic_DNA"/>
</dbReference>
<proteinExistence type="predicted"/>
<dbReference type="KEGG" id="vg:29059357"/>
<keyword evidence="2" id="KW-1185">Reference proteome</keyword>
<gene>
    <name evidence="1" type="ORF">MP1_gp0195</name>
</gene>
<dbReference type="InterPro" id="IPR021289">
    <property type="entry name" value="UvsY"/>
</dbReference>
<organism evidence="1 2">
    <name type="scientific">Morganella phage vB_MmoM_MP1</name>
    <dbReference type="NCBI Taxonomy" id="1852628"/>
    <lineage>
        <taxon>Viruses</taxon>
        <taxon>Duplodnaviria</taxon>
        <taxon>Heunggongvirae</taxon>
        <taxon>Uroviricota</taxon>
        <taxon>Caudoviricetes</taxon>
        <taxon>Pantevenvirales</taxon>
        <taxon>Straboviridae</taxon>
        <taxon>Gualtarvirus</taxon>
        <taxon>Gualtarvirus mp1</taxon>
    </lineage>
</organism>
<protein>
    <submittedName>
        <fullName evidence="1">Recombination, repair and ssDNA binding protein</fullName>
    </submittedName>
</protein>
<reference evidence="1 2" key="1">
    <citation type="submission" date="2016-04" db="EMBL/GenBank/DDBJ databases">
        <title>Comparative genomics of Morganella phages MP1 and MP2 define new clades among the T4 and T7-like Viruses.</title>
        <authorList>
            <person name="Pinto G."/>
            <person name="Oliveira A."/>
            <person name="Malgorzata L."/>
            <person name="Kropinski A."/>
            <person name="Azeredo J."/>
        </authorList>
    </citation>
    <scope>NUCLEOTIDE SEQUENCE [LARGE SCALE GENOMIC DNA]</scope>
</reference>
<accession>A0A192Y9X6</accession>
<dbReference type="Pfam" id="PF11056">
    <property type="entry name" value="UvsY"/>
    <property type="match status" value="1"/>
</dbReference>
<sequence length="136" mass="15740">MKLEELQDELQKDLKIDSTKLQYEATQNPVLYGKWIKIYTDIKKNLLVYENNRKKALKQRLDHYTGRGDVVCMDVYEKSEMKTVLSADADVMKAETSLQYWLLLADFATKALDAIKSKGFSIKHALECRQFEAGVK</sequence>
<dbReference type="Proteomes" id="UP000203816">
    <property type="component" value="Segment"/>
</dbReference>
<dbReference type="OrthoDB" id="16211at10239"/>